<dbReference type="PANTHER" id="PTHR10067">
    <property type="entry name" value="PHOSPHATIDYLSERINE DECARBOXYLASE"/>
    <property type="match status" value="1"/>
</dbReference>
<evidence type="ECO:0000256" key="2">
    <source>
        <dbReference type="ARBA" id="ARBA00023239"/>
    </source>
</evidence>
<protein>
    <recommendedName>
        <fullName evidence="3">EF-hand domain-containing protein</fullName>
    </recommendedName>
</protein>
<dbReference type="GO" id="GO:0005509">
    <property type="term" value="F:calcium ion binding"/>
    <property type="evidence" value="ECO:0007669"/>
    <property type="project" value="InterPro"/>
</dbReference>
<dbReference type="PROSITE" id="PS00018">
    <property type="entry name" value="EF_HAND_1"/>
    <property type="match status" value="1"/>
</dbReference>
<evidence type="ECO:0000256" key="1">
    <source>
        <dbReference type="ARBA" id="ARBA00022793"/>
    </source>
</evidence>
<organism evidence="4">
    <name type="scientific">Cucumis melo</name>
    <name type="common">Muskmelon</name>
    <dbReference type="NCBI Taxonomy" id="3656"/>
    <lineage>
        <taxon>Eukaryota</taxon>
        <taxon>Viridiplantae</taxon>
        <taxon>Streptophyta</taxon>
        <taxon>Embryophyta</taxon>
        <taxon>Tracheophyta</taxon>
        <taxon>Spermatophyta</taxon>
        <taxon>Magnoliopsida</taxon>
        <taxon>eudicotyledons</taxon>
        <taxon>Gunneridae</taxon>
        <taxon>Pentapetalae</taxon>
        <taxon>rosids</taxon>
        <taxon>fabids</taxon>
        <taxon>Cucurbitales</taxon>
        <taxon>Cucurbitaceae</taxon>
        <taxon>Benincaseae</taxon>
        <taxon>Cucumis</taxon>
    </lineage>
</organism>
<dbReference type="InterPro" id="IPR002048">
    <property type="entry name" value="EF_hand_dom"/>
</dbReference>
<sequence>ELFKAADKNGDGVVTLDELAALLAAQQEEPLMHRCPVCGETLEVSDNLNNMIHLTSCFDEGTGNQVMTGGFLTDKQAAYGITEVKHPLDYFKTFNEFFISELKPGVRPIAHVESGDVAPKGRKFSVQGPLGQDISASYFKDGSLVIFRLAQQDFLRFLFSVSGFIEQIVNMHGCLYIVNPVAVNSKYCNVLTENKSSVAIISTSDFGKVAFVAIGATLVGSLTFKKGVFKKGQGDNVKKGEEFGYFSLVEVL</sequence>
<dbReference type="InterPro" id="IPR003817">
    <property type="entry name" value="PS_Dcarbxylase"/>
</dbReference>
<dbReference type="Gramene" id="MELO3C003259.2.1">
    <property type="protein sequence ID" value="MELO3C003259.2.1"/>
    <property type="gene ID" value="MELO3C003259.2"/>
</dbReference>
<keyword evidence="1" id="KW-0210">Decarboxylase</keyword>
<dbReference type="PANTHER" id="PTHR10067:SF17">
    <property type="entry name" value="PHOSPHATIDYLSERINE DECARBOXYLASE PROENZYME 2"/>
    <property type="match status" value="1"/>
</dbReference>
<accession>A0A9I9CGH6</accession>
<dbReference type="Pfam" id="PF02666">
    <property type="entry name" value="PS_Dcarbxylase"/>
    <property type="match status" value="1"/>
</dbReference>
<evidence type="ECO:0000313" key="4">
    <source>
        <dbReference type="EnsemblPlants" id="MELO3C003259.2.1"/>
    </source>
</evidence>
<dbReference type="Gene3D" id="1.10.238.10">
    <property type="entry name" value="EF-hand"/>
    <property type="match status" value="1"/>
</dbReference>
<dbReference type="EnsemblPlants" id="MELO3C003259.2.1">
    <property type="protein sequence ID" value="MELO3C003259.2.1"/>
    <property type="gene ID" value="MELO3C003259.2"/>
</dbReference>
<dbReference type="InterPro" id="IPR018247">
    <property type="entry name" value="EF_Hand_1_Ca_BS"/>
</dbReference>
<keyword evidence="2" id="KW-0456">Lyase</keyword>
<dbReference type="AlphaFoldDB" id="A0A9I9CGH6"/>
<dbReference type="PROSITE" id="PS50222">
    <property type="entry name" value="EF_HAND_2"/>
    <property type="match status" value="1"/>
</dbReference>
<proteinExistence type="predicted"/>
<feature type="domain" description="EF-hand" evidence="3">
    <location>
        <begin position="1"/>
        <end position="29"/>
    </location>
</feature>
<dbReference type="GO" id="GO:0008654">
    <property type="term" value="P:phospholipid biosynthetic process"/>
    <property type="evidence" value="ECO:0007669"/>
    <property type="project" value="InterPro"/>
</dbReference>
<dbReference type="GO" id="GO:0004609">
    <property type="term" value="F:phosphatidylserine decarboxylase activity"/>
    <property type="evidence" value="ECO:0007669"/>
    <property type="project" value="InterPro"/>
</dbReference>
<evidence type="ECO:0000259" key="3">
    <source>
        <dbReference type="PROSITE" id="PS50222"/>
    </source>
</evidence>
<name>A0A9I9CGH6_CUCME</name>
<reference evidence="4" key="1">
    <citation type="submission" date="2023-03" db="UniProtKB">
        <authorList>
            <consortium name="EnsemblPlants"/>
        </authorList>
    </citation>
    <scope>IDENTIFICATION</scope>
</reference>